<reference evidence="2" key="1">
    <citation type="submission" date="2022-01" db="EMBL/GenBank/DDBJ databases">
        <authorList>
            <person name="Jo J.-H."/>
            <person name="Im W.-T."/>
        </authorList>
    </citation>
    <scope>NUCLEOTIDE SEQUENCE</scope>
    <source>
        <strain evidence="2">XY25</strain>
    </source>
</reference>
<dbReference type="Proteomes" id="UP001165384">
    <property type="component" value="Unassembled WGS sequence"/>
</dbReference>
<evidence type="ECO:0000259" key="1">
    <source>
        <dbReference type="PROSITE" id="PS51833"/>
    </source>
</evidence>
<dbReference type="RefSeq" id="WP_275708970.1">
    <property type="nucleotide sequence ID" value="NZ_JAKLTN010000001.1"/>
</dbReference>
<dbReference type="InterPro" id="IPR013976">
    <property type="entry name" value="HDOD"/>
</dbReference>
<dbReference type="Gene3D" id="1.10.3210.10">
    <property type="entry name" value="Hypothetical protein af1432"/>
    <property type="match status" value="1"/>
</dbReference>
<comment type="caution">
    <text evidence="2">The sequence shown here is derived from an EMBL/GenBank/DDBJ whole genome shotgun (WGS) entry which is preliminary data.</text>
</comment>
<dbReference type="InterPro" id="IPR052340">
    <property type="entry name" value="RNase_Y/CdgJ"/>
</dbReference>
<evidence type="ECO:0000313" key="3">
    <source>
        <dbReference type="Proteomes" id="UP001165384"/>
    </source>
</evidence>
<feature type="domain" description="HDOD" evidence="1">
    <location>
        <begin position="179"/>
        <end position="373"/>
    </location>
</feature>
<proteinExistence type="predicted"/>
<dbReference type="Pfam" id="PF08668">
    <property type="entry name" value="HDOD"/>
    <property type="match status" value="1"/>
</dbReference>
<keyword evidence="3" id="KW-1185">Reference proteome</keyword>
<evidence type="ECO:0000313" key="2">
    <source>
        <dbReference type="EMBL" id="MCG2576722.1"/>
    </source>
</evidence>
<dbReference type="SUPFAM" id="SSF109604">
    <property type="entry name" value="HD-domain/PDEase-like"/>
    <property type="match status" value="1"/>
</dbReference>
<dbReference type="PROSITE" id="PS51833">
    <property type="entry name" value="HDOD"/>
    <property type="match status" value="1"/>
</dbReference>
<name>A0ABS9K0M7_9RHOO</name>
<accession>A0ABS9K0M7</accession>
<organism evidence="2 3">
    <name type="scientific">Dechloromonas hankyongensis</name>
    <dbReference type="NCBI Taxonomy" id="2908002"/>
    <lineage>
        <taxon>Bacteria</taxon>
        <taxon>Pseudomonadati</taxon>
        <taxon>Pseudomonadota</taxon>
        <taxon>Betaproteobacteria</taxon>
        <taxon>Rhodocyclales</taxon>
        <taxon>Azonexaceae</taxon>
        <taxon>Dechloromonas</taxon>
    </lineage>
</organism>
<dbReference type="PANTHER" id="PTHR33525:SF4">
    <property type="entry name" value="CYCLIC DI-GMP PHOSPHODIESTERASE CDGJ"/>
    <property type="match status" value="1"/>
</dbReference>
<protein>
    <submittedName>
        <fullName evidence="2">HDOD domain-containing protein</fullName>
    </submittedName>
</protein>
<gene>
    <name evidence="2" type="ORF">LZ012_06910</name>
</gene>
<sequence>MTALAYVFVHPMLGPDDAWSAFKAELPAGTRSPQLLSALAKSPQFDEFDHRLPWFFPAESNCGSLQEMGERSVIVFQAEIPADDKEAQAAQESELRQANQKLALATSPGVKLPASGTWDYLLFGASHARSLPPYTLLGMASRSIVGLTDLSTQNDRDWSLANACTLSTSEHLLVRATPQNKADMTRLKLLKLLTMIDGDANTGDLEQIFREESKLSYSLLRLVNSAAMAPRSPITSFGQAINLLGRRQLQRWLQLLVYSDPNNGQHPTPLLQKAAARGRLLELLMPHLGLDPDMENAGDLAFMIGTFSLLDVLLNMSMTDILHQLPLLEVAQQALGTHSGSFGRVLGAIDAAERRQLDAAARQLDLLGIDAATYLDAQLSAISWAAKIRTS</sequence>
<dbReference type="EMBL" id="JAKLTN010000001">
    <property type="protein sequence ID" value="MCG2576722.1"/>
    <property type="molecule type" value="Genomic_DNA"/>
</dbReference>
<dbReference type="PANTHER" id="PTHR33525">
    <property type="match status" value="1"/>
</dbReference>